<gene>
    <name evidence="2" type="ORF">JHK62_05905</name>
</gene>
<accession>A0ABS0ZJR5</accession>
<keyword evidence="3" id="KW-1185">Reference proteome</keyword>
<reference evidence="2 3" key="1">
    <citation type="journal article" date="2021" name="Int. J. Syst. Evol. Microbiol.">
        <title>Streptococcus vicugnae sp. nov., isolated from faeces of alpacas (Vicugna pacos) and cattle (Bos taurus), Streptococcus zalophi sp. nov., and Streptococcus pacificus sp. nov., isolated from respiratory tract of California sea lions (Zalophus californianus).</title>
        <authorList>
            <person name="Volokhov D.V."/>
            <person name="Zagorodnyaya T.A."/>
            <person name="Shen Z."/>
            <person name="Blom J."/>
            <person name="Furtak V.A."/>
            <person name="Eisenberg T."/>
            <person name="Fan P."/>
            <person name="Jeong K.C."/>
            <person name="Gao Y."/>
            <person name="Zhang S."/>
            <person name="Amselle M."/>
        </authorList>
    </citation>
    <scope>NUCLEOTIDE SEQUENCE [LARGE SCALE GENOMIC DNA]</scope>
    <source>
        <strain evidence="2 3">CSL7591</strain>
    </source>
</reference>
<feature type="transmembrane region" description="Helical" evidence="1">
    <location>
        <begin position="153"/>
        <end position="173"/>
    </location>
</feature>
<evidence type="ECO:0000313" key="3">
    <source>
        <dbReference type="Proteomes" id="UP000653045"/>
    </source>
</evidence>
<keyword evidence="1" id="KW-1133">Transmembrane helix</keyword>
<protein>
    <submittedName>
        <fullName evidence="2">Lantibiotic immunity ABC transporter MutG family permease subunit</fullName>
    </submittedName>
</protein>
<dbReference type="RefSeq" id="WP_199575844.1">
    <property type="nucleotide sequence ID" value="NZ_JAENBO010000004.1"/>
</dbReference>
<dbReference type="EMBL" id="JAENBO010000004">
    <property type="protein sequence ID" value="MBJ8326202.1"/>
    <property type="molecule type" value="Genomic_DNA"/>
</dbReference>
<feature type="transmembrane region" description="Helical" evidence="1">
    <location>
        <begin position="16"/>
        <end position="36"/>
    </location>
</feature>
<keyword evidence="1" id="KW-0812">Transmembrane</keyword>
<organism evidence="2 3">
    <name type="scientific">Streptococcus pacificus</name>
    <dbReference type="NCBI Taxonomy" id="2740577"/>
    <lineage>
        <taxon>Bacteria</taxon>
        <taxon>Bacillati</taxon>
        <taxon>Bacillota</taxon>
        <taxon>Bacilli</taxon>
        <taxon>Lactobacillales</taxon>
        <taxon>Streptococcaceae</taxon>
        <taxon>Streptococcus</taxon>
    </lineage>
</organism>
<feature type="transmembrane region" description="Helical" evidence="1">
    <location>
        <begin position="216"/>
        <end position="236"/>
    </location>
</feature>
<sequence>MRNILKSEFYKIKHTWLPWIHIILPCVYAITFYGAAKITGLKNLGDISIIQNYLVLLGGILPIVCGILTSKVVDMEVNAGHFQVLLSTTTSRYKAYSGKLFALLIGFLLSTSLAIIIFGLLFGHQKPIELLIELLLLFVGSLSIYMIHLWLSIILGGGASIGLGFVGTLIALLSMTNLGEKIWYFLPPTWPSRLSASYIVGSNLVDKSYLYHEIMMWSYVAIPTTIIIFTASLVWFSRWDGKSLSD</sequence>
<dbReference type="CDD" id="cd21808">
    <property type="entry name" value="ABC-2_lan_permease_MutG"/>
    <property type="match status" value="1"/>
</dbReference>
<dbReference type="Proteomes" id="UP000653045">
    <property type="component" value="Unassembled WGS sequence"/>
</dbReference>
<dbReference type="InterPro" id="IPR022294">
    <property type="entry name" value="ABC-transptr_permeasesu"/>
</dbReference>
<comment type="caution">
    <text evidence="2">The sequence shown here is derived from an EMBL/GenBank/DDBJ whole genome shotgun (WGS) entry which is preliminary data.</text>
</comment>
<evidence type="ECO:0000256" key="1">
    <source>
        <dbReference type="SAM" id="Phobius"/>
    </source>
</evidence>
<dbReference type="Pfam" id="PF12730">
    <property type="entry name" value="ABC2_membrane_4"/>
    <property type="match status" value="1"/>
</dbReference>
<feature type="transmembrane region" description="Helical" evidence="1">
    <location>
        <begin position="100"/>
        <end position="123"/>
    </location>
</feature>
<feature type="transmembrane region" description="Helical" evidence="1">
    <location>
        <begin position="48"/>
        <end position="69"/>
    </location>
</feature>
<name>A0ABS0ZJR5_9STRE</name>
<keyword evidence="1" id="KW-0472">Membrane</keyword>
<feature type="transmembrane region" description="Helical" evidence="1">
    <location>
        <begin position="130"/>
        <end position="147"/>
    </location>
</feature>
<dbReference type="NCBIfam" id="TIGR03733">
    <property type="entry name" value="lanti_perm_MutG"/>
    <property type="match status" value="1"/>
</dbReference>
<evidence type="ECO:0000313" key="2">
    <source>
        <dbReference type="EMBL" id="MBJ8326202.1"/>
    </source>
</evidence>
<proteinExistence type="predicted"/>